<name>A0A1H2S5E6_9RHOB</name>
<evidence type="ECO:0000313" key="2">
    <source>
        <dbReference type="Proteomes" id="UP000199118"/>
    </source>
</evidence>
<evidence type="ECO:0000313" key="1">
    <source>
        <dbReference type="EMBL" id="SDW26776.1"/>
    </source>
</evidence>
<accession>A0A1H2S5E6</accession>
<dbReference type="Proteomes" id="UP000199118">
    <property type="component" value="Unassembled WGS sequence"/>
</dbReference>
<dbReference type="AlphaFoldDB" id="A0A1H2S5E6"/>
<keyword evidence="2" id="KW-1185">Reference proteome</keyword>
<organism evidence="1 2">
    <name type="scientific">Albimonas donghaensis</name>
    <dbReference type="NCBI Taxonomy" id="356660"/>
    <lineage>
        <taxon>Bacteria</taxon>
        <taxon>Pseudomonadati</taxon>
        <taxon>Pseudomonadota</taxon>
        <taxon>Alphaproteobacteria</taxon>
        <taxon>Rhodobacterales</taxon>
        <taxon>Paracoccaceae</taxon>
        <taxon>Albimonas</taxon>
    </lineage>
</organism>
<gene>
    <name evidence="1" type="ORF">SAMN05444336_101551</name>
</gene>
<sequence length="69" mass="7245">MDDTAIDRDAMGRIARALTFILGAEHPTTKALAAAADGGSAAQVKKARGMFLKLKPGERQAAMAMLDDD</sequence>
<protein>
    <submittedName>
        <fullName evidence="1">Uncharacterized protein</fullName>
    </submittedName>
</protein>
<dbReference type="STRING" id="356660.SAMN05444336_101551"/>
<dbReference type="EMBL" id="FNMZ01000001">
    <property type="protein sequence ID" value="SDW26776.1"/>
    <property type="molecule type" value="Genomic_DNA"/>
</dbReference>
<dbReference type="OrthoDB" id="7933735at2"/>
<dbReference type="RefSeq" id="WP_092679587.1">
    <property type="nucleotide sequence ID" value="NZ_FNMZ01000001.1"/>
</dbReference>
<reference evidence="1 2" key="1">
    <citation type="submission" date="2016-10" db="EMBL/GenBank/DDBJ databases">
        <authorList>
            <person name="de Groot N.N."/>
        </authorList>
    </citation>
    <scope>NUCLEOTIDE SEQUENCE [LARGE SCALE GENOMIC DNA]</scope>
    <source>
        <strain evidence="1 2">DSM 17890</strain>
    </source>
</reference>
<proteinExistence type="predicted"/>